<evidence type="ECO:0000313" key="1">
    <source>
        <dbReference type="EMBL" id="MCD7470971.1"/>
    </source>
</evidence>
<keyword evidence="2" id="KW-1185">Reference proteome</keyword>
<reference evidence="1 2" key="1">
    <citation type="journal article" date="2021" name="BMC Genomics">
        <title>Datura genome reveals duplications of psychoactive alkaloid biosynthetic genes and high mutation rate following tissue culture.</title>
        <authorList>
            <person name="Rajewski A."/>
            <person name="Carter-House D."/>
            <person name="Stajich J."/>
            <person name="Litt A."/>
        </authorList>
    </citation>
    <scope>NUCLEOTIDE SEQUENCE [LARGE SCALE GENOMIC DNA]</scope>
    <source>
        <strain evidence="1">AR-01</strain>
    </source>
</reference>
<comment type="caution">
    <text evidence="1">The sequence shown here is derived from an EMBL/GenBank/DDBJ whole genome shotgun (WGS) entry which is preliminary data.</text>
</comment>
<protein>
    <submittedName>
        <fullName evidence="1">Uncharacterized protein</fullName>
    </submittedName>
</protein>
<name>A0ABS8TJC4_DATST</name>
<dbReference type="Proteomes" id="UP000823775">
    <property type="component" value="Unassembled WGS sequence"/>
</dbReference>
<evidence type="ECO:0000313" key="2">
    <source>
        <dbReference type="Proteomes" id="UP000823775"/>
    </source>
</evidence>
<dbReference type="EMBL" id="JACEIK010001636">
    <property type="protein sequence ID" value="MCD7470971.1"/>
    <property type="molecule type" value="Genomic_DNA"/>
</dbReference>
<accession>A0ABS8TJC4</accession>
<organism evidence="1 2">
    <name type="scientific">Datura stramonium</name>
    <name type="common">Jimsonweed</name>
    <name type="synonym">Common thornapple</name>
    <dbReference type="NCBI Taxonomy" id="4076"/>
    <lineage>
        <taxon>Eukaryota</taxon>
        <taxon>Viridiplantae</taxon>
        <taxon>Streptophyta</taxon>
        <taxon>Embryophyta</taxon>
        <taxon>Tracheophyta</taxon>
        <taxon>Spermatophyta</taxon>
        <taxon>Magnoliopsida</taxon>
        <taxon>eudicotyledons</taxon>
        <taxon>Gunneridae</taxon>
        <taxon>Pentapetalae</taxon>
        <taxon>asterids</taxon>
        <taxon>lamiids</taxon>
        <taxon>Solanales</taxon>
        <taxon>Solanaceae</taxon>
        <taxon>Solanoideae</taxon>
        <taxon>Datureae</taxon>
        <taxon>Datura</taxon>
    </lineage>
</organism>
<gene>
    <name evidence="1" type="ORF">HAX54_011226</name>
</gene>
<sequence length="154" mass="17676">MSEGHDACGKDDHLNWNMCSVFGGNDMGVHQFKPHSSLKFKIMVMNFAFDFWPLWLTFSDDVGHPCKLIILNFSELYSSCDAPKFRRSRSASHRFLAVATSDYSTFSPTFHSRRWTPVKSSSKHRRFIFYLVNCGVSARGLYFADLQLRFAGLS</sequence>
<proteinExistence type="predicted"/>